<comment type="caution">
    <text evidence="5">The sequence shown here is derived from an EMBL/GenBank/DDBJ whole genome shotgun (WGS) entry which is preliminary data.</text>
</comment>
<keyword evidence="6" id="KW-1185">Reference proteome</keyword>
<dbReference type="Proteomes" id="UP001217417">
    <property type="component" value="Unassembled WGS sequence"/>
</dbReference>
<evidence type="ECO:0000256" key="2">
    <source>
        <dbReference type="ARBA" id="ARBA00023186"/>
    </source>
</evidence>
<dbReference type="AlphaFoldDB" id="A0AAD7QR60"/>
<dbReference type="GO" id="GO:0043248">
    <property type="term" value="P:proteasome assembly"/>
    <property type="evidence" value="ECO:0007669"/>
    <property type="project" value="TreeGrafter"/>
</dbReference>
<evidence type="ECO:0000256" key="3">
    <source>
        <dbReference type="ARBA" id="ARBA00025745"/>
    </source>
</evidence>
<comment type="subunit">
    <text evidence="4">Component of the 20S proteasome chaperone.</text>
</comment>
<evidence type="ECO:0000313" key="6">
    <source>
        <dbReference type="Proteomes" id="UP001217417"/>
    </source>
</evidence>
<keyword evidence="2 4" id="KW-0143">Chaperone</keyword>
<evidence type="ECO:0000256" key="1">
    <source>
        <dbReference type="ARBA" id="ARBA00019186"/>
    </source>
</evidence>
<gene>
    <name evidence="5" type="ORF">POJ06DRAFT_122704</name>
</gene>
<evidence type="ECO:0000256" key="4">
    <source>
        <dbReference type="PIRNR" id="PIRNR010044"/>
    </source>
</evidence>
<dbReference type="GO" id="GO:0005634">
    <property type="term" value="C:nucleus"/>
    <property type="evidence" value="ECO:0007669"/>
    <property type="project" value="TreeGrafter"/>
</dbReference>
<name>A0AAD7QR60_9ASCO</name>
<comment type="function">
    <text evidence="4">Involved in 20S proteasome assembly.</text>
</comment>
<dbReference type="EMBL" id="JARPMG010000006">
    <property type="protein sequence ID" value="KAJ8100032.1"/>
    <property type="molecule type" value="Genomic_DNA"/>
</dbReference>
<dbReference type="PANTHER" id="PTHR12970:SF1">
    <property type="entry name" value="PROTEASOME ASSEMBLY CHAPERONE 2"/>
    <property type="match status" value="1"/>
</dbReference>
<dbReference type="PIRSF" id="PIRSF010044">
    <property type="entry name" value="UCP010044"/>
    <property type="match status" value="1"/>
</dbReference>
<protein>
    <recommendedName>
        <fullName evidence="1 4">Proteasome assembly chaperone 2</fullName>
    </recommendedName>
</protein>
<dbReference type="InterPro" id="IPR016562">
    <property type="entry name" value="Proteasome_assmbl_chp_2_euk"/>
</dbReference>
<sequence>MMELPNKGTILILPAVSSANVPQLAVDLLVHSFRIPFYSLLDHGGLLYPFAGPREDPAPLENDTATQLPKNGIASSLEVYHSSSVTCLIQRSPTLPASRGLFISKVLLPFIQRNRFSRIFLLSSTDASRRSDPGGQKVTSISLFDRSLQGISTPTILDLSRKIAKLSVDESTPQPEYEEYALPSRLPGSGITLQFLNVAVSHNLPTSSVILYVYEGDNFADAYYMAELALSALEIASPPAWTPPPSWDGVYGKKQKVGLEYGLYG</sequence>
<dbReference type="Pfam" id="PF09754">
    <property type="entry name" value="PAC2"/>
    <property type="match status" value="1"/>
</dbReference>
<proteinExistence type="inferred from homology"/>
<dbReference type="GeneID" id="80879426"/>
<evidence type="ECO:0000313" key="5">
    <source>
        <dbReference type="EMBL" id="KAJ8100032.1"/>
    </source>
</evidence>
<comment type="similarity">
    <text evidence="3 4">Belongs to the PSMG2 family.</text>
</comment>
<keyword evidence="5" id="KW-0647">Proteasome</keyword>
<dbReference type="GO" id="GO:0005829">
    <property type="term" value="C:cytosol"/>
    <property type="evidence" value="ECO:0007669"/>
    <property type="project" value="TreeGrafter"/>
</dbReference>
<dbReference type="PANTHER" id="PTHR12970">
    <property type="entry name" value="PROTEASOME ASSEMBLY CHAPERONE 2"/>
    <property type="match status" value="1"/>
</dbReference>
<dbReference type="Gene3D" id="3.40.50.10900">
    <property type="entry name" value="PAC-like subunit"/>
    <property type="match status" value="2"/>
</dbReference>
<dbReference type="GO" id="GO:0000502">
    <property type="term" value="C:proteasome complex"/>
    <property type="evidence" value="ECO:0007669"/>
    <property type="project" value="UniProtKB-KW"/>
</dbReference>
<dbReference type="InterPro" id="IPR019151">
    <property type="entry name" value="Proteasome_assmbl_chaperone_2"/>
</dbReference>
<reference evidence="5" key="1">
    <citation type="submission" date="2023-03" db="EMBL/GenBank/DDBJ databases">
        <title>Near-Complete genome sequence of Lipomyces tetrasporous NRRL Y-64009, an oleaginous yeast capable of growing on lignocellulosic hydrolysates.</title>
        <authorList>
            <consortium name="Lawrence Berkeley National Laboratory"/>
            <person name="Jagtap S.S."/>
            <person name="Liu J.-J."/>
            <person name="Walukiewicz H.E."/>
            <person name="Pangilinan J."/>
            <person name="Lipzen A."/>
            <person name="Ahrendt S."/>
            <person name="Koriabine M."/>
            <person name="Cobaugh K."/>
            <person name="Salamov A."/>
            <person name="Yoshinaga Y."/>
            <person name="Ng V."/>
            <person name="Daum C."/>
            <person name="Grigoriev I.V."/>
            <person name="Slininger P.J."/>
            <person name="Dien B.S."/>
            <person name="Jin Y.-S."/>
            <person name="Rao C.V."/>
        </authorList>
    </citation>
    <scope>NUCLEOTIDE SEQUENCE</scope>
    <source>
        <strain evidence="5">NRRL Y-64009</strain>
    </source>
</reference>
<organism evidence="5 6">
    <name type="scientific">Lipomyces tetrasporus</name>
    <dbReference type="NCBI Taxonomy" id="54092"/>
    <lineage>
        <taxon>Eukaryota</taxon>
        <taxon>Fungi</taxon>
        <taxon>Dikarya</taxon>
        <taxon>Ascomycota</taxon>
        <taxon>Saccharomycotina</taxon>
        <taxon>Lipomycetes</taxon>
        <taxon>Lipomycetales</taxon>
        <taxon>Lipomycetaceae</taxon>
        <taxon>Lipomyces</taxon>
    </lineage>
</organism>
<accession>A0AAD7QR60</accession>
<dbReference type="InterPro" id="IPR038389">
    <property type="entry name" value="PSMG2_sf"/>
</dbReference>
<dbReference type="RefSeq" id="XP_056043482.1">
    <property type="nucleotide sequence ID" value="XM_056184260.1"/>
</dbReference>